<dbReference type="AlphaFoldDB" id="A0A7M7JRY6"/>
<keyword evidence="4" id="KW-0677">Repeat</keyword>
<evidence type="ECO:0000313" key="9">
    <source>
        <dbReference type="Proteomes" id="UP000594260"/>
    </source>
</evidence>
<feature type="compositionally biased region" description="Basic and acidic residues" evidence="6">
    <location>
        <begin position="21"/>
        <end position="30"/>
    </location>
</feature>
<sequence length="244" mass="28357">MADDDGNETKYNDGNSNNNEKTAEDNHESELGPEYQGKILGPSIFQQNIVQRPITKSRNYLEYGYTTQFNIDISNIDEAIINAFKLIDTNSSGRLSRSEMLSSFCNRNGSQFTRETILLLCGMFDSDNSGGLDLYDFARLYFFMEDWIDLWKLYDVHQKGWVNASEMYRALKDLGYKKIDPIVVQSLAHKFGKTGKKLYIDPFIRICAVCKRITDNFRKKDKRREGRLRMSYNDFIKLSLRSCF</sequence>
<dbReference type="InterPro" id="IPR011992">
    <property type="entry name" value="EF-hand-dom_pair"/>
</dbReference>
<keyword evidence="3" id="KW-0479">Metal-binding</keyword>
<dbReference type="OrthoDB" id="10248537at2759"/>
<name>A0A7M7JRY6_VARDE</name>
<evidence type="ECO:0000256" key="3">
    <source>
        <dbReference type="ARBA" id="ARBA00022723"/>
    </source>
</evidence>
<dbReference type="PROSITE" id="PS00018">
    <property type="entry name" value="EF_HAND_1"/>
    <property type="match status" value="1"/>
</dbReference>
<dbReference type="KEGG" id="vde:111248358"/>
<evidence type="ECO:0000256" key="4">
    <source>
        <dbReference type="ARBA" id="ARBA00022737"/>
    </source>
</evidence>
<dbReference type="InterPro" id="IPR002048">
    <property type="entry name" value="EF_hand_dom"/>
</dbReference>
<protein>
    <recommendedName>
        <fullName evidence="7">EF-hand domain-containing protein</fullName>
    </recommendedName>
</protein>
<dbReference type="GeneID" id="111248358"/>
<feature type="domain" description="EF-hand" evidence="7">
    <location>
        <begin position="142"/>
        <end position="177"/>
    </location>
</feature>
<organism evidence="8 9">
    <name type="scientific">Varroa destructor</name>
    <name type="common">Honeybee mite</name>
    <dbReference type="NCBI Taxonomy" id="109461"/>
    <lineage>
        <taxon>Eukaryota</taxon>
        <taxon>Metazoa</taxon>
        <taxon>Ecdysozoa</taxon>
        <taxon>Arthropoda</taxon>
        <taxon>Chelicerata</taxon>
        <taxon>Arachnida</taxon>
        <taxon>Acari</taxon>
        <taxon>Parasitiformes</taxon>
        <taxon>Mesostigmata</taxon>
        <taxon>Gamasina</taxon>
        <taxon>Dermanyssoidea</taxon>
        <taxon>Varroidae</taxon>
        <taxon>Varroa</taxon>
    </lineage>
</organism>
<evidence type="ECO:0000313" key="8">
    <source>
        <dbReference type="EnsemblMetazoa" id="XP_022656292"/>
    </source>
</evidence>
<dbReference type="PANTHER" id="PTHR46212:SF3">
    <property type="entry name" value="GH27120P"/>
    <property type="match status" value="1"/>
</dbReference>
<keyword evidence="5" id="KW-0106">Calcium</keyword>
<dbReference type="EnsemblMetazoa" id="XM_022800557">
    <property type="protein sequence ID" value="XP_022656292"/>
    <property type="gene ID" value="LOC111248358"/>
</dbReference>
<dbReference type="Pfam" id="PF13499">
    <property type="entry name" value="EF-hand_7"/>
    <property type="match status" value="1"/>
</dbReference>
<keyword evidence="2" id="KW-0963">Cytoplasm</keyword>
<dbReference type="GO" id="GO:0005509">
    <property type="term" value="F:calcium ion binding"/>
    <property type="evidence" value="ECO:0007669"/>
    <property type="project" value="InterPro"/>
</dbReference>
<dbReference type="Gene3D" id="1.10.238.10">
    <property type="entry name" value="EF-hand"/>
    <property type="match status" value="1"/>
</dbReference>
<feature type="domain" description="EF-hand" evidence="7">
    <location>
        <begin position="75"/>
        <end position="110"/>
    </location>
</feature>
<evidence type="ECO:0000259" key="7">
    <source>
        <dbReference type="PROSITE" id="PS50222"/>
    </source>
</evidence>
<evidence type="ECO:0000256" key="2">
    <source>
        <dbReference type="ARBA" id="ARBA00022490"/>
    </source>
</evidence>
<evidence type="ECO:0000256" key="6">
    <source>
        <dbReference type="SAM" id="MobiDB-lite"/>
    </source>
</evidence>
<keyword evidence="9" id="KW-1185">Reference proteome</keyword>
<dbReference type="SUPFAM" id="SSF47473">
    <property type="entry name" value="EF-hand"/>
    <property type="match status" value="1"/>
</dbReference>
<evidence type="ECO:0000256" key="5">
    <source>
        <dbReference type="ARBA" id="ARBA00022837"/>
    </source>
</evidence>
<dbReference type="GO" id="GO:0005737">
    <property type="term" value="C:cytoplasm"/>
    <property type="evidence" value="ECO:0007669"/>
    <property type="project" value="UniProtKB-SubCell"/>
</dbReference>
<dbReference type="GO" id="GO:0048306">
    <property type="term" value="F:calcium-dependent protein binding"/>
    <property type="evidence" value="ECO:0007669"/>
    <property type="project" value="UniProtKB-ARBA"/>
</dbReference>
<comment type="subcellular location">
    <subcellularLocation>
        <location evidence="1">Cytoplasm</location>
    </subcellularLocation>
</comment>
<dbReference type="InterPro" id="IPR051426">
    <property type="entry name" value="Peflin/Sorcin_CaBP"/>
</dbReference>
<reference evidence="8" key="1">
    <citation type="submission" date="2021-01" db="UniProtKB">
        <authorList>
            <consortium name="EnsemblMetazoa"/>
        </authorList>
    </citation>
    <scope>IDENTIFICATION</scope>
</reference>
<dbReference type="PANTHER" id="PTHR46212">
    <property type="entry name" value="PEFLIN"/>
    <property type="match status" value="1"/>
</dbReference>
<dbReference type="RefSeq" id="XP_022656292.1">
    <property type="nucleotide sequence ID" value="XM_022800557.1"/>
</dbReference>
<evidence type="ECO:0000256" key="1">
    <source>
        <dbReference type="ARBA" id="ARBA00004496"/>
    </source>
</evidence>
<accession>A0A7M7JRY6</accession>
<dbReference type="InterPro" id="IPR018247">
    <property type="entry name" value="EF_Hand_1_Ca_BS"/>
</dbReference>
<dbReference type="Proteomes" id="UP000594260">
    <property type="component" value="Unplaced"/>
</dbReference>
<dbReference type="PROSITE" id="PS50222">
    <property type="entry name" value="EF_HAND_2"/>
    <property type="match status" value="2"/>
</dbReference>
<feature type="region of interest" description="Disordered" evidence="6">
    <location>
        <begin position="1"/>
        <end position="33"/>
    </location>
</feature>
<proteinExistence type="predicted"/>
<dbReference type="InParanoid" id="A0A7M7JRY6"/>